<dbReference type="InterPro" id="IPR006269">
    <property type="entry name" value="KDO8P_synthase"/>
</dbReference>
<dbReference type="GO" id="GO:0005737">
    <property type="term" value="C:cytoplasm"/>
    <property type="evidence" value="ECO:0007669"/>
    <property type="project" value="UniProtKB-SubCell"/>
</dbReference>
<evidence type="ECO:0000256" key="4">
    <source>
        <dbReference type="ARBA" id="ARBA00010499"/>
    </source>
</evidence>
<dbReference type="RefSeq" id="WP_135765199.1">
    <property type="nucleotide sequence ID" value="NZ_RQHV01000061.1"/>
</dbReference>
<dbReference type="OrthoDB" id="9780456at2"/>
<evidence type="ECO:0000259" key="9">
    <source>
        <dbReference type="Pfam" id="PF00793"/>
    </source>
</evidence>
<evidence type="ECO:0000256" key="3">
    <source>
        <dbReference type="ARBA" id="ARBA00004845"/>
    </source>
</evidence>
<keyword evidence="6 8" id="KW-0808">Transferase</keyword>
<accession>A0A4R9LKX2</accession>
<dbReference type="UniPathway" id="UPA00357">
    <property type="reaction ID" value="UER00474"/>
</dbReference>
<dbReference type="Proteomes" id="UP000298264">
    <property type="component" value="Unassembled WGS sequence"/>
</dbReference>
<evidence type="ECO:0000256" key="8">
    <source>
        <dbReference type="HAMAP-Rule" id="MF_00056"/>
    </source>
</evidence>
<reference evidence="10" key="1">
    <citation type="journal article" date="2019" name="PLoS Negl. Trop. Dis.">
        <title>Revisiting the worldwide diversity of Leptospira species in the environment.</title>
        <authorList>
            <person name="Vincent A.T."/>
            <person name="Schiettekatte O."/>
            <person name="Bourhy P."/>
            <person name="Veyrier F.J."/>
            <person name="Picardeau M."/>
        </authorList>
    </citation>
    <scope>NUCLEOTIDE SEQUENCE [LARGE SCALE GENOMIC DNA]</scope>
    <source>
        <strain evidence="10">201400974</strain>
    </source>
</reference>
<dbReference type="UniPathway" id="UPA00030"/>
<evidence type="ECO:0000256" key="2">
    <source>
        <dbReference type="ARBA" id="ARBA00004756"/>
    </source>
</evidence>
<comment type="similarity">
    <text evidence="4 8">Belongs to the KdsA family.</text>
</comment>
<protein>
    <recommendedName>
        <fullName evidence="8">2-dehydro-3-deoxyphosphooctonate aldolase</fullName>
        <ecNumber evidence="8">2.5.1.55</ecNumber>
    </recommendedName>
    <alternativeName>
        <fullName evidence="8">3-deoxy-D-manno-octulosonic acid 8-phosphate synthase</fullName>
    </alternativeName>
    <alternativeName>
        <fullName evidence="8">KDO-8-phosphate synthase</fullName>
        <shortName evidence="8">KDO 8-P synthase</shortName>
        <shortName evidence="8">KDOPS</shortName>
    </alternativeName>
    <alternativeName>
        <fullName evidence="8">Phospho-2-dehydro-3-deoxyoctonate aldolase</fullName>
    </alternativeName>
</protein>
<comment type="pathway">
    <text evidence="2">Bacterial outer membrane biogenesis; lipopolysaccharide biosynthesis.</text>
</comment>
<dbReference type="NCBIfam" id="TIGR01362">
    <property type="entry name" value="KDO8P_synth"/>
    <property type="match status" value="1"/>
</dbReference>
<name>A0A4R9LKX2_9LEPT</name>
<evidence type="ECO:0000256" key="7">
    <source>
        <dbReference type="ARBA" id="ARBA00049112"/>
    </source>
</evidence>
<dbReference type="EMBL" id="RQHV01000061">
    <property type="protein sequence ID" value="TGN08245.1"/>
    <property type="molecule type" value="Genomic_DNA"/>
</dbReference>
<dbReference type="Gene3D" id="3.20.20.70">
    <property type="entry name" value="Aldolase class I"/>
    <property type="match status" value="1"/>
</dbReference>
<keyword evidence="5 8" id="KW-0963">Cytoplasm</keyword>
<keyword evidence="11" id="KW-1185">Reference proteome</keyword>
<evidence type="ECO:0000256" key="5">
    <source>
        <dbReference type="ARBA" id="ARBA00022490"/>
    </source>
</evidence>
<dbReference type="PANTHER" id="PTHR21057">
    <property type="entry name" value="PHOSPHO-2-DEHYDRO-3-DEOXYHEPTONATE ALDOLASE"/>
    <property type="match status" value="1"/>
</dbReference>
<evidence type="ECO:0000313" key="10">
    <source>
        <dbReference type="EMBL" id="TGN08245.1"/>
    </source>
</evidence>
<comment type="pathway">
    <text evidence="3 8">Carbohydrate biosynthesis; 3-deoxy-D-manno-octulosonate biosynthesis; 3-deoxy-D-manno-octulosonate from D-ribulose 5-phosphate: step 2/3.</text>
</comment>
<dbReference type="SUPFAM" id="SSF51569">
    <property type="entry name" value="Aldolase"/>
    <property type="match status" value="1"/>
</dbReference>
<comment type="catalytic activity">
    <reaction evidence="7 8">
        <text>D-arabinose 5-phosphate + phosphoenolpyruvate + H2O = 3-deoxy-alpha-D-manno-2-octulosonate-8-phosphate + phosphate</text>
        <dbReference type="Rhea" id="RHEA:14053"/>
        <dbReference type="ChEBI" id="CHEBI:15377"/>
        <dbReference type="ChEBI" id="CHEBI:43474"/>
        <dbReference type="ChEBI" id="CHEBI:57693"/>
        <dbReference type="ChEBI" id="CHEBI:58702"/>
        <dbReference type="ChEBI" id="CHEBI:85985"/>
        <dbReference type="EC" id="2.5.1.55"/>
    </reaction>
</comment>
<dbReference type="Pfam" id="PF00793">
    <property type="entry name" value="DAHP_synth_1"/>
    <property type="match status" value="1"/>
</dbReference>
<dbReference type="NCBIfam" id="NF003543">
    <property type="entry name" value="PRK05198.1"/>
    <property type="match status" value="1"/>
</dbReference>
<gene>
    <name evidence="8" type="primary">kdsA</name>
    <name evidence="10" type="ORF">EHS11_15110</name>
</gene>
<evidence type="ECO:0000313" key="11">
    <source>
        <dbReference type="Proteomes" id="UP000298264"/>
    </source>
</evidence>
<comment type="caution">
    <text evidence="10">The sequence shown here is derived from an EMBL/GenBank/DDBJ whole genome shotgun (WGS) entry which is preliminary data.</text>
</comment>
<dbReference type="EC" id="2.5.1.55" evidence="8"/>
<organism evidence="10 11">
    <name type="scientific">Leptospira ilyithenensis</name>
    <dbReference type="NCBI Taxonomy" id="2484901"/>
    <lineage>
        <taxon>Bacteria</taxon>
        <taxon>Pseudomonadati</taxon>
        <taxon>Spirochaetota</taxon>
        <taxon>Spirochaetia</taxon>
        <taxon>Leptospirales</taxon>
        <taxon>Leptospiraceae</taxon>
        <taxon>Leptospira</taxon>
    </lineage>
</organism>
<dbReference type="InterPro" id="IPR013785">
    <property type="entry name" value="Aldolase_TIM"/>
</dbReference>
<dbReference type="InterPro" id="IPR006218">
    <property type="entry name" value="DAHP1/KDSA"/>
</dbReference>
<dbReference type="GO" id="GO:0019294">
    <property type="term" value="P:keto-3-deoxy-D-manno-octulosonic acid biosynthetic process"/>
    <property type="evidence" value="ECO:0007669"/>
    <property type="project" value="UniProtKB-UniRule"/>
</dbReference>
<proteinExistence type="inferred from homology"/>
<evidence type="ECO:0000256" key="1">
    <source>
        <dbReference type="ARBA" id="ARBA00004496"/>
    </source>
</evidence>
<sequence length="282" mass="31538">MSDLIEEREFFGKKIGGRNPFFLISGPCVMENQDLLDRVCGEMKDICDELGIVYIFKSSFDKANRSSINSYRGPGIEEGRRLLDFIKNKYNVPVLTDVHETNQVDTLKDTVDIYQIPAFLCRQTDLIAKAAETGKWVNVKKGQFMAPDDTRHIKTKIQESGSEKYMVTERGASFGYGNLVFDIRGIPMIHKHGIPLVFDGTHSAQLPGGAGNITGGLREFIPHMMRGAVSVGVEGLFMEVHPDPEKALSDATTQFPLHKAKFLLKNLLEIDRFVKTKVLGLD</sequence>
<dbReference type="AlphaFoldDB" id="A0A4R9LKX2"/>
<comment type="subcellular location">
    <subcellularLocation>
        <location evidence="1 8">Cytoplasm</location>
    </subcellularLocation>
</comment>
<evidence type="ECO:0000256" key="6">
    <source>
        <dbReference type="ARBA" id="ARBA00022679"/>
    </source>
</evidence>
<keyword evidence="8" id="KW-0448">Lipopolysaccharide biosynthesis</keyword>
<dbReference type="HAMAP" id="MF_00056">
    <property type="entry name" value="KDO8P_synth"/>
    <property type="match status" value="1"/>
</dbReference>
<dbReference type="GO" id="GO:0008676">
    <property type="term" value="F:3-deoxy-8-phosphooctulonate synthase activity"/>
    <property type="evidence" value="ECO:0007669"/>
    <property type="project" value="UniProtKB-UniRule"/>
</dbReference>
<feature type="domain" description="DAHP synthetase I/KDSA" evidence="9">
    <location>
        <begin position="14"/>
        <end position="267"/>
    </location>
</feature>